<dbReference type="InterPro" id="IPR011992">
    <property type="entry name" value="EF-hand-dom_pair"/>
</dbReference>
<dbReference type="SUPFAM" id="SSF47473">
    <property type="entry name" value="EF-hand"/>
    <property type="match status" value="1"/>
</dbReference>
<dbReference type="SMART" id="SM00054">
    <property type="entry name" value="EFh"/>
    <property type="match status" value="3"/>
</dbReference>
<dbReference type="Gene3D" id="1.10.238.10">
    <property type="entry name" value="EF-hand"/>
    <property type="match status" value="1"/>
</dbReference>
<keyword evidence="2" id="KW-0106">Calcium</keyword>
<protein>
    <submittedName>
        <fullName evidence="5">Calmodulin</fullName>
    </submittedName>
</protein>
<gene>
    <name evidence="5" type="ORF">CGI_10011298</name>
</gene>
<dbReference type="HOGENOM" id="CLU_061288_2_5_1"/>
<feature type="domain" description="EF-hand" evidence="4">
    <location>
        <begin position="7"/>
        <end position="42"/>
    </location>
</feature>
<dbReference type="GO" id="GO:0005509">
    <property type="term" value="F:calcium ion binding"/>
    <property type="evidence" value="ECO:0007669"/>
    <property type="project" value="InterPro"/>
</dbReference>
<dbReference type="InterPro" id="IPR002048">
    <property type="entry name" value="EF_hand_dom"/>
</dbReference>
<evidence type="ECO:0000256" key="1">
    <source>
        <dbReference type="ARBA" id="ARBA00022737"/>
    </source>
</evidence>
<proteinExistence type="predicted"/>
<organism evidence="5">
    <name type="scientific">Magallana gigas</name>
    <name type="common">Pacific oyster</name>
    <name type="synonym">Crassostrea gigas</name>
    <dbReference type="NCBI Taxonomy" id="29159"/>
    <lineage>
        <taxon>Eukaryota</taxon>
        <taxon>Metazoa</taxon>
        <taxon>Spiralia</taxon>
        <taxon>Lophotrochozoa</taxon>
        <taxon>Mollusca</taxon>
        <taxon>Bivalvia</taxon>
        <taxon>Autobranchia</taxon>
        <taxon>Pteriomorphia</taxon>
        <taxon>Ostreida</taxon>
        <taxon>Ostreoidea</taxon>
        <taxon>Ostreidae</taxon>
        <taxon>Magallana</taxon>
    </lineage>
</organism>
<dbReference type="InParanoid" id="K1PRH6"/>
<dbReference type="PANTHER" id="PTHR23048">
    <property type="entry name" value="MYOSIN LIGHT CHAIN 1, 3"/>
    <property type="match status" value="1"/>
</dbReference>
<accession>K1PRH6</accession>
<dbReference type="Pfam" id="PF13499">
    <property type="entry name" value="EF-hand_7"/>
    <property type="match status" value="2"/>
</dbReference>
<evidence type="ECO:0000256" key="3">
    <source>
        <dbReference type="ARBA" id="ARBA00023179"/>
    </source>
</evidence>
<dbReference type="AlphaFoldDB" id="K1PRH6"/>
<evidence type="ECO:0000256" key="2">
    <source>
        <dbReference type="ARBA" id="ARBA00022837"/>
    </source>
</evidence>
<dbReference type="InterPro" id="IPR018247">
    <property type="entry name" value="EF_Hand_1_Ca_BS"/>
</dbReference>
<evidence type="ECO:0000259" key="4">
    <source>
        <dbReference type="PROSITE" id="PS50222"/>
    </source>
</evidence>
<name>K1PRH6_MAGGI</name>
<dbReference type="FunFam" id="1.10.238.10:FF:000001">
    <property type="entry name" value="Calmodulin 1"/>
    <property type="match status" value="1"/>
</dbReference>
<dbReference type="CDD" id="cd00051">
    <property type="entry name" value="EFh"/>
    <property type="match status" value="2"/>
</dbReference>
<keyword evidence="1" id="KW-0677">Repeat</keyword>
<sequence length="180" mass="20625">MENLSEEQIAEMREIFSLFDKDCDGFVDVRELGKVLRSMGLNPTEVEIEDLINQYRDVDDGKLDFTEVIKILAVKTKEPPETEEYLREAFRAFDKDGSGNITLIELRQIMTNHGEKLSDEEVAEMIQEADDGKGEVHYEGNKSLCTLWILGSNHNQKVVSQYNIIFSSSLLLMFLQKLTI</sequence>
<dbReference type="PROSITE" id="PS00018">
    <property type="entry name" value="EF_HAND_1"/>
    <property type="match status" value="2"/>
</dbReference>
<dbReference type="GO" id="GO:0016460">
    <property type="term" value="C:myosin II complex"/>
    <property type="evidence" value="ECO:0007669"/>
    <property type="project" value="TreeGrafter"/>
</dbReference>
<evidence type="ECO:0000313" key="5">
    <source>
        <dbReference type="EMBL" id="EKC24248.1"/>
    </source>
</evidence>
<dbReference type="EMBL" id="JH816328">
    <property type="protein sequence ID" value="EKC24248.1"/>
    <property type="molecule type" value="Genomic_DNA"/>
</dbReference>
<feature type="domain" description="EF-hand" evidence="4">
    <location>
        <begin position="81"/>
        <end position="116"/>
    </location>
</feature>
<dbReference type="PANTHER" id="PTHR23048:SF0">
    <property type="entry name" value="CALMODULIN LIKE 3"/>
    <property type="match status" value="1"/>
</dbReference>
<reference evidence="5" key="1">
    <citation type="journal article" date="2012" name="Nature">
        <title>The oyster genome reveals stress adaptation and complexity of shell formation.</title>
        <authorList>
            <person name="Zhang G."/>
            <person name="Fang X."/>
            <person name="Guo X."/>
            <person name="Li L."/>
            <person name="Luo R."/>
            <person name="Xu F."/>
            <person name="Yang P."/>
            <person name="Zhang L."/>
            <person name="Wang X."/>
            <person name="Qi H."/>
            <person name="Xiong Z."/>
            <person name="Que H."/>
            <person name="Xie Y."/>
            <person name="Holland P.W."/>
            <person name="Paps J."/>
            <person name="Zhu Y."/>
            <person name="Wu F."/>
            <person name="Chen Y."/>
            <person name="Wang J."/>
            <person name="Peng C."/>
            <person name="Meng J."/>
            <person name="Yang L."/>
            <person name="Liu J."/>
            <person name="Wen B."/>
            <person name="Zhang N."/>
            <person name="Huang Z."/>
            <person name="Zhu Q."/>
            <person name="Feng Y."/>
            <person name="Mount A."/>
            <person name="Hedgecock D."/>
            <person name="Xu Z."/>
            <person name="Liu Y."/>
            <person name="Domazet-Loso T."/>
            <person name="Du Y."/>
            <person name="Sun X."/>
            <person name="Zhang S."/>
            <person name="Liu B."/>
            <person name="Cheng P."/>
            <person name="Jiang X."/>
            <person name="Li J."/>
            <person name="Fan D."/>
            <person name="Wang W."/>
            <person name="Fu W."/>
            <person name="Wang T."/>
            <person name="Wang B."/>
            <person name="Zhang J."/>
            <person name="Peng Z."/>
            <person name="Li Y."/>
            <person name="Li N."/>
            <person name="Wang J."/>
            <person name="Chen M."/>
            <person name="He Y."/>
            <person name="Tan F."/>
            <person name="Song X."/>
            <person name="Zheng Q."/>
            <person name="Huang R."/>
            <person name="Yang H."/>
            <person name="Du X."/>
            <person name="Chen L."/>
            <person name="Yang M."/>
            <person name="Gaffney P.M."/>
            <person name="Wang S."/>
            <person name="Luo L."/>
            <person name="She Z."/>
            <person name="Ming Y."/>
            <person name="Huang W."/>
            <person name="Zhang S."/>
            <person name="Huang B."/>
            <person name="Zhang Y."/>
            <person name="Qu T."/>
            <person name="Ni P."/>
            <person name="Miao G."/>
            <person name="Wang J."/>
            <person name="Wang Q."/>
            <person name="Steinberg C.E."/>
            <person name="Wang H."/>
            <person name="Li N."/>
            <person name="Qian L."/>
            <person name="Zhang G."/>
            <person name="Li Y."/>
            <person name="Yang H."/>
            <person name="Liu X."/>
            <person name="Wang J."/>
            <person name="Yin Y."/>
            <person name="Wang J."/>
        </authorList>
    </citation>
    <scope>NUCLEOTIDE SEQUENCE [LARGE SCALE GENOMIC DNA]</scope>
    <source>
        <strain evidence="5">05x7-T-G4-1.051#20</strain>
    </source>
</reference>
<dbReference type="PROSITE" id="PS50222">
    <property type="entry name" value="EF_HAND_2"/>
    <property type="match status" value="2"/>
</dbReference>
<keyword evidence="3" id="KW-0514">Muscle protein</keyword>
<dbReference type="InterPro" id="IPR050230">
    <property type="entry name" value="CALM/Myosin/TropC-like"/>
</dbReference>